<reference evidence="2" key="1">
    <citation type="journal article" date="2020" name="mSystems">
        <title>Genome- and Community-Level Interaction Insights into Carbon Utilization and Element Cycling Functions of Hydrothermarchaeota in Hydrothermal Sediment.</title>
        <authorList>
            <person name="Zhou Z."/>
            <person name="Liu Y."/>
            <person name="Xu W."/>
            <person name="Pan J."/>
            <person name="Luo Z.H."/>
            <person name="Li M."/>
        </authorList>
    </citation>
    <scope>NUCLEOTIDE SEQUENCE [LARGE SCALE GENOMIC DNA]</scope>
    <source>
        <strain evidence="2">SpSt-265</strain>
    </source>
</reference>
<keyword evidence="1" id="KW-0472">Membrane</keyword>
<organism evidence="2">
    <name type="scientific">candidate division WOR-3 bacterium</name>
    <dbReference type="NCBI Taxonomy" id="2052148"/>
    <lineage>
        <taxon>Bacteria</taxon>
        <taxon>Bacteria division WOR-3</taxon>
    </lineage>
</organism>
<keyword evidence="1" id="KW-0812">Transmembrane</keyword>
<evidence type="ECO:0000256" key="1">
    <source>
        <dbReference type="SAM" id="Phobius"/>
    </source>
</evidence>
<sequence length="91" mass="10607">MNRRYQRRVGKLFIPLAVVLIILGLTFLPGPNGLISVLLKFYRINRLRSQIRQMKACADSLESEVQKWRNPDFATEQARQLLKQPQPDTIQ</sequence>
<protein>
    <submittedName>
        <fullName evidence="2">Uncharacterized protein</fullName>
    </submittedName>
</protein>
<dbReference type="AlphaFoldDB" id="A0A7C1NNT0"/>
<comment type="caution">
    <text evidence="2">The sequence shown here is derived from an EMBL/GenBank/DDBJ whole genome shotgun (WGS) entry which is preliminary data.</text>
</comment>
<evidence type="ECO:0000313" key="2">
    <source>
        <dbReference type="EMBL" id="HEA86836.1"/>
    </source>
</evidence>
<name>A0A7C1NNT0_UNCW3</name>
<proteinExistence type="predicted"/>
<feature type="transmembrane region" description="Helical" evidence="1">
    <location>
        <begin position="12"/>
        <end position="30"/>
    </location>
</feature>
<gene>
    <name evidence="2" type="ORF">ENP94_02370</name>
</gene>
<keyword evidence="1" id="KW-1133">Transmembrane helix</keyword>
<dbReference type="EMBL" id="DSLG01000002">
    <property type="protein sequence ID" value="HEA86836.1"/>
    <property type="molecule type" value="Genomic_DNA"/>
</dbReference>
<accession>A0A7C1NNT0</accession>